<dbReference type="InterPro" id="IPR027417">
    <property type="entry name" value="P-loop_NTPase"/>
</dbReference>
<dbReference type="SUPFAM" id="SSF52540">
    <property type="entry name" value="P-loop containing nucleoside triphosphate hydrolases"/>
    <property type="match status" value="1"/>
</dbReference>
<keyword evidence="2" id="KW-0342">GTP-binding</keyword>
<dbReference type="PANTHER" id="PTHR24071">
    <property type="entry name" value="RAN GTPASE"/>
    <property type="match status" value="1"/>
</dbReference>
<evidence type="ECO:0000256" key="2">
    <source>
        <dbReference type="ARBA" id="ARBA00023134"/>
    </source>
</evidence>
<name>A0ABR2MM47_9ASPA</name>
<comment type="caution">
    <text evidence="3">The sequence shown here is derived from an EMBL/GenBank/DDBJ whole genome shotgun (WGS) entry which is preliminary data.</text>
</comment>
<evidence type="ECO:0000313" key="4">
    <source>
        <dbReference type="Proteomes" id="UP001412067"/>
    </source>
</evidence>
<dbReference type="Proteomes" id="UP001412067">
    <property type="component" value="Unassembled WGS sequence"/>
</dbReference>
<keyword evidence="1" id="KW-0547">Nucleotide-binding</keyword>
<protein>
    <submittedName>
        <fullName evidence="3">GTP-binding nuclear protein Ran-1</fullName>
    </submittedName>
</protein>
<keyword evidence="4" id="KW-1185">Reference proteome</keyword>
<dbReference type="Gene3D" id="3.40.50.300">
    <property type="entry name" value="P-loop containing nucleotide triphosphate hydrolases"/>
    <property type="match status" value="1"/>
</dbReference>
<dbReference type="EMBL" id="JBBWWR010000006">
    <property type="protein sequence ID" value="KAK8965237.1"/>
    <property type="molecule type" value="Genomic_DNA"/>
</dbReference>
<evidence type="ECO:0000256" key="1">
    <source>
        <dbReference type="ARBA" id="ARBA00022741"/>
    </source>
</evidence>
<organism evidence="3 4">
    <name type="scientific">Platanthera guangdongensis</name>
    <dbReference type="NCBI Taxonomy" id="2320717"/>
    <lineage>
        <taxon>Eukaryota</taxon>
        <taxon>Viridiplantae</taxon>
        <taxon>Streptophyta</taxon>
        <taxon>Embryophyta</taxon>
        <taxon>Tracheophyta</taxon>
        <taxon>Spermatophyta</taxon>
        <taxon>Magnoliopsida</taxon>
        <taxon>Liliopsida</taxon>
        <taxon>Asparagales</taxon>
        <taxon>Orchidaceae</taxon>
        <taxon>Orchidoideae</taxon>
        <taxon>Orchideae</taxon>
        <taxon>Orchidinae</taxon>
        <taxon>Platanthera</taxon>
    </lineage>
</organism>
<dbReference type="InterPro" id="IPR002041">
    <property type="entry name" value="Ran_GTPase"/>
</dbReference>
<evidence type="ECO:0000313" key="3">
    <source>
        <dbReference type="EMBL" id="KAK8965237.1"/>
    </source>
</evidence>
<dbReference type="PANTHER" id="PTHR24071:SF33">
    <property type="entry name" value="GTP-BINDING NUCLEAR PROTEIN RAN-1"/>
    <property type="match status" value="1"/>
</dbReference>
<accession>A0ABR2MM47</accession>
<reference evidence="3 4" key="1">
    <citation type="journal article" date="2022" name="Nat. Plants">
        <title>Genomes of leafy and leafless Platanthera orchids illuminate the evolution of mycoheterotrophy.</title>
        <authorList>
            <person name="Li M.H."/>
            <person name="Liu K.W."/>
            <person name="Li Z."/>
            <person name="Lu H.C."/>
            <person name="Ye Q.L."/>
            <person name="Zhang D."/>
            <person name="Wang J.Y."/>
            <person name="Li Y.F."/>
            <person name="Zhong Z.M."/>
            <person name="Liu X."/>
            <person name="Yu X."/>
            <person name="Liu D.K."/>
            <person name="Tu X.D."/>
            <person name="Liu B."/>
            <person name="Hao Y."/>
            <person name="Liao X.Y."/>
            <person name="Jiang Y.T."/>
            <person name="Sun W.H."/>
            <person name="Chen J."/>
            <person name="Chen Y.Q."/>
            <person name="Ai Y."/>
            <person name="Zhai J.W."/>
            <person name="Wu S.S."/>
            <person name="Zhou Z."/>
            <person name="Hsiao Y.Y."/>
            <person name="Wu W.L."/>
            <person name="Chen Y.Y."/>
            <person name="Lin Y.F."/>
            <person name="Hsu J.L."/>
            <person name="Li C.Y."/>
            <person name="Wang Z.W."/>
            <person name="Zhao X."/>
            <person name="Zhong W.Y."/>
            <person name="Ma X.K."/>
            <person name="Ma L."/>
            <person name="Huang J."/>
            <person name="Chen G.Z."/>
            <person name="Huang M.Z."/>
            <person name="Huang L."/>
            <person name="Peng D.H."/>
            <person name="Luo Y.B."/>
            <person name="Zou S.Q."/>
            <person name="Chen S.P."/>
            <person name="Lan S."/>
            <person name="Tsai W.C."/>
            <person name="Van de Peer Y."/>
            <person name="Liu Z.J."/>
        </authorList>
    </citation>
    <scope>NUCLEOTIDE SEQUENCE [LARGE SCALE GENOMIC DNA]</scope>
    <source>
        <strain evidence="3">Lor288</strain>
    </source>
</reference>
<proteinExistence type="predicted"/>
<gene>
    <name evidence="3" type="primary">RAN1</name>
    <name evidence="3" type="ORF">KSP40_PGU010174</name>
</gene>
<sequence>MSDLSVEFAIVFVQFQALPNQQQVSYPNFKPVLVGDGGTGEDPYIEVHPLDFHTNCGKIRFYCWDTAGQEKFVGLRDGYY</sequence>